<gene>
    <name evidence="2" type="ORF">FPL22_11205</name>
</gene>
<keyword evidence="1" id="KW-1133">Transmembrane helix</keyword>
<reference evidence="2 3" key="1">
    <citation type="submission" date="2019-07" db="EMBL/GenBank/DDBJ databases">
        <title>Description of 53C-WASEF.</title>
        <authorList>
            <person name="Pitt A."/>
            <person name="Hahn M.W."/>
        </authorList>
    </citation>
    <scope>NUCLEOTIDE SEQUENCE [LARGE SCALE GENOMIC DNA]</scope>
    <source>
        <strain evidence="2 3">53C-WASEF</strain>
    </source>
</reference>
<keyword evidence="3" id="KW-1185">Reference proteome</keyword>
<keyword evidence="1" id="KW-0472">Membrane</keyword>
<sequence length="135" mass="14081">MNPAVSQPLPLPERTLRDLDLGCRIGFLVLTLILGYIAVRLSWSFSAGSAHLFFTGMLKGAPIPLSLQIAQSTNSPLISLSAALPVVAGVAAYKVRSPLTALLVISGCNLVLALISILLGTAIMDALGQVMEALV</sequence>
<comment type="caution">
    <text evidence="2">The sequence shown here is derived from an EMBL/GenBank/DDBJ whole genome shotgun (WGS) entry which is preliminary data.</text>
</comment>
<dbReference type="Proteomes" id="UP000315648">
    <property type="component" value="Unassembled WGS sequence"/>
</dbReference>
<feature type="transmembrane region" description="Helical" evidence="1">
    <location>
        <begin position="77"/>
        <end position="95"/>
    </location>
</feature>
<evidence type="ECO:0000313" key="2">
    <source>
        <dbReference type="EMBL" id="TSJ76686.1"/>
    </source>
</evidence>
<evidence type="ECO:0000256" key="1">
    <source>
        <dbReference type="SAM" id="Phobius"/>
    </source>
</evidence>
<keyword evidence="1" id="KW-0812">Transmembrane</keyword>
<dbReference type="EMBL" id="VMBG01000002">
    <property type="protein sequence ID" value="TSJ76686.1"/>
    <property type="molecule type" value="Genomic_DNA"/>
</dbReference>
<accession>A0A556QJ74</accession>
<dbReference type="AlphaFoldDB" id="A0A556QJ74"/>
<feature type="transmembrane region" description="Helical" evidence="1">
    <location>
        <begin position="101"/>
        <end position="124"/>
    </location>
</feature>
<name>A0A556QJ74_9BACT</name>
<dbReference type="RefSeq" id="WP_144230443.1">
    <property type="nucleotide sequence ID" value="NZ_CBCRVV010000014.1"/>
</dbReference>
<evidence type="ECO:0000313" key="3">
    <source>
        <dbReference type="Proteomes" id="UP000315648"/>
    </source>
</evidence>
<organism evidence="2 3">
    <name type="scientific">Rariglobus hedericola</name>
    <dbReference type="NCBI Taxonomy" id="2597822"/>
    <lineage>
        <taxon>Bacteria</taxon>
        <taxon>Pseudomonadati</taxon>
        <taxon>Verrucomicrobiota</taxon>
        <taxon>Opitutia</taxon>
        <taxon>Opitutales</taxon>
        <taxon>Opitutaceae</taxon>
        <taxon>Rariglobus</taxon>
    </lineage>
</organism>
<proteinExistence type="predicted"/>
<protein>
    <submittedName>
        <fullName evidence="2">Uncharacterized protein</fullName>
    </submittedName>
</protein>
<feature type="transmembrane region" description="Helical" evidence="1">
    <location>
        <begin position="21"/>
        <end position="39"/>
    </location>
</feature>